<organism evidence="3 4">
    <name type="scientific">Polaromonas aquatica</name>
    <dbReference type="NCBI Taxonomy" id="332657"/>
    <lineage>
        <taxon>Bacteria</taxon>
        <taxon>Pseudomonadati</taxon>
        <taxon>Pseudomonadota</taxon>
        <taxon>Betaproteobacteria</taxon>
        <taxon>Burkholderiales</taxon>
        <taxon>Comamonadaceae</taxon>
        <taxon>Polaromonas</taxon>
    </lineage>
</organism>
<dbReference type="InterPro" id="IPR052894">
    <property type="entry name" value="AsmA-related"/>
</dbReference>
<feature type="region of interest" description="Disordered" evidence="1">
    <location>
        <begin position="646"/>
        <end position="682"/>
    </location>
</feature>
<dbReference type="EMBL" id="JBHSRS010000084">
    <property type="protein sequence ID" value="MFC6284751.1"/>
    <property type="molecule type" value="Genomic_DNA"/>
</dbReference>
<comment type="caution">
    <text evidence="3">The sequence shown here is derived from an EMBL/GenBank/DDBJ whole genome shotgun (WGS) entry which is preliminary data.</text>
</comment>
<gene>
    <name evidence="3" type="ORF">ACFQND_26290</name>
</gene>
<proteinExistence type="predicted"/>
<sequence length="682" mass="71932">MSLLVVLLAMVLLLLFFPWDVLRGPINSYVSGQLGRRFEITRHLSVSLGRTTTVRAEGLEFANPAWAREPYLVKATAAEFDIRLWPLLRGKVDLPRISLIEPQIGLQMEPDGRRTWALSRDTADSAAVPNIGSLTVDRGTLKYQASGQGADMTAQFSIAAEAGTPSGSSVTLPLGYKVTGKWKNEAFTASGRTGGVLQLSKDLKESFPLEINAVAGKTTLKAKGSIENLQELTGLDATFDLQGRNLEELYKLAGIVLPSTPPYKLRGKLDKHGKVWAASQIQGVLGSSDLSGNLNFDTSGEVALLTGEVRSKLLDFEDLRPVIGLPVSPPAMAASVPGKSAATAARLKKPDQANASRKVLPTATLDLVRLKAMNADVTYSAADIRHVEQLPLDRGSVHVKLVNGVLQLDPIALGVAGGSLAGRIRVDVNVEPAAFETRLDLRAVQLNRLFPTIQTTKSSLGKISGQVNLTGRGNSAAGMLGSASGDVAVLMGKGELSNILLEFMGLDGGEIIKFLVRGDRNVKLLCSAAAFEVKQGLMSSKVIVLDTTDTVLNGSGQISLANETLDITLHPQPKDHSILSFRSPLRIAGTFASPSAGPDKLALAGRAGLTLALGVINPLLALAATFETGPGQDADCRRALALAVDPKAKAQPATTPAAGPARPAVKPPMGLPRARPSDQLAG</sequence>
<dbReference type="Proteomes" id="UP001596270">
    <property type="component" value="Unassembled WGS sequence"/>
</dbReference>
<name>A0ABW1U7T0_9BURK</name>
<feature type="domain" description="AsmA" evidence="2">
    <location>
        <begin position="3"/>
        <end position="540"/>
    </location>
</feature>
<accession>A0ABW1U7T0</accession>
<dbReference type="InterPro" id="IPR007844">
    <property type="entry name" value="AsmA"/>
</dbReference>
<evidence type="ECO:0000259" key="2">
    <source>
        <dbReference type="Pfam" id="PF05170"/>
    </source>
</evidence>
<dbReference type="PANTHER" id="PTHR30441:SF9">
    <property type="entry name" value="ASMA FAMILY PROTEIN YHJG"/>
    <property type="match status" value="1"/>
</dbReference>
<protein>
    <submittedName>
        <fullName evidence="3">AsmA family protein</fullName>
    </submittedName>
</protein>
<reference evidence="4" key="1">
    <citation type="journal article" date="2019" name="Int. J. Syst. Evol. Microbiol.">
        <title>The Global Catalogue of Microorganisms (GCM) 10K type strain sequencing project: providing services to taxonomists for standard genome sequencing and annotation.</title>
        <authorList>
            <consortium name="The Broad Institute Genomics Platform"/>
            <consortium name="The Broad Institute Genome Sequencing Center for Infectious Disease"/>
            <person name="Wu L."/>
            <person name="Ma J."/>
        </authorList>
    </citation>
    <scope>NUCLEOTIDE SEQUENCE [LARGE SCALE GENOMIC DNA]</scope>
    <source>
        <strain evidence="4">CCUG 39402</strain>
    </source>
</reference>
<evidence type="ECO:0000256" key="1">
    <source>
        <dbReference type="SAM" id="MobiDB-lite"/>
    </source>
</evidence>
<feature type="compositionally biased region" description="Low complexity" evidence="1">
    <location>
        <begin position="649"/>
        <end position="664"/>
    </location>
</feature>
<evidence type="ECO:0000313" key="3">
    <source>
        <dbReference type="EMBL" id="MFC6284751.1"/>
    </source>
</evidence>
<evidence type="ECO:0000313" key="4">
    <source>
        <dbReference type="Proteomes" id="UP001596270"/>
    </source>
</evidence>
<dbReference type="Pfam" id="PF05170">
    <property type="entry name" value="AsmA"/>
    <property type="match status" value="1"/>
</dbReference>
<keyword evidence="4" id="KW-1185">Reference proteome</keyword>
<dbReference type="PANTHER" id="PTHR30441">
    <property type="entry name" value="DUF748 DOMAIN-CONTAINING PROTEIN"/>
    <property type="match status" value="1"/>
</dbReference>
<dbReference type="RefSeq" id="WP_377415113.1">
    <property type="nucleotide sequence ID" value="NZ_JBHSRS010000084.1"/>
</dbReference>